<name>A0ABX0WCA1_9RHOB</name>
<dbReference type="EMBL" id="QHLQ01000028">
    <property type="protein sequence ID" value="NIZ63096.1"/>
    <property type="molecule type" value="Genomic_DNA"/>
</dbReference>
<protein>
    <recommendedName>
        <fullName evidence="4">Nucleotidyltransferase</fullName>
    </recommendedName>
</protein>
<evidence type="ECO:0000313" key="3">
    <source>
        <dbReference type="Proteomes" id="UP001429564"/>
    </source>
</evidence>
<keyword evidence="1" id="KW-0472">Membrane</keyword>
<feature type="transmembrane region" description="Helical" evidence="1">
    <location>
        <begin position="15"/>
        <end position="32"/>
    </location>
</feature>
<organism evidence="2 3">
    <name type="scientific">Parasedimentitalea denitrificans</name>
    <dbReference type="NCBI Taxonomy" id="2211118"/>
    <lineage>
        <taxon>Bacteria</taxon>
        <taxon>Pseudomonadati</taxon>
        <taxon>Pseudomonadota</taxon>
        <taxon>Alphaproteobacteria</taxon>
        <taxon>Rhodobacterales</taxon>
        <taxon>Paracoccaceae</taxon>
        <taxon>Parasedimentitalea</taxon>
    </lineage>
</organism>
<comment type="caution">
    <text evidence="2">The sequence shown here is derived from an EMBL/GenBank/DDBJ whole genome shotgun (WGS) entry which is preliminary data.</text>
</comment>
<sequence>MQSFKDHEQELLKELLMLRVNFVVIGGAAVGLHGHRRDRKDLDILVSPEDENLDRLVDLDLTWRTFRQRDIDDWKVSSEAIQMPIRGVDLLKSTCSVPIEKVFSERVIFEVEGLSIPTISKAHLITEKRCTATETDLTDVKALEGCKKI</sequence>
<dbReference type="InterPro" id="IPR043519">
    <property type="entry name" value="NT_sf"/>
</dbReference>
<evidence type="ECO:0000256" key="1">
    <source>
        <dbReference type="SAM" id="Phobius"/>
    </source>
</evidence>
<gene>
    <name evidence="2" type="ORF">DL239_19200</name>
</gene>
<evidence type="ECO:0008006" key="4">
    <source>
        <dbReference type="Google" id="ProtNLM"/>
    </source>
</evidence>
<reference evidence="2 3" key="1">
    <citation type="submission" date="2018-05" db="EMBL/GenBank/DDBJ databases">
        <authorList>
            <person name="Zhang Y.-J."/>
        </authorList>
    </citation>
    <scope>NUCLEOTIDE SEQUENCE [LARGE SCALE GENOMIC DNA]</scope>
    <source>
        <strain evidence="2 3">CY04</strain>
    </source>
</reference>
<accession>A0ABX0WCA1</accession>
<dbReference type="Gene3D" id="3.30.460.40">
    <property type="match status" value="1"/>
</dbReference>
<keyword evidence="1" id="KW-1133">Transmembrane helix</keyword>
<proteinExistence type="predicted"/>
<dbReference type="Proteomes" id="UP001429564">
    <property type="component" value="Unassembled WGS sequence"/>
</dbReference>
<keyword evidence="3" id="KW-1185">Reference proteome</keyword>
<dbReference type="SUPFAM" id="SSF81301">
    <property type="entry name" value="Nucleotidyltransferase"/>
    <property type="match status" value="1"/>
</dbReference>
<keyword evidence="1" id="KW-0812">Transmembrane</keyword>
<evidence type="ECO:0000313" key="2">
    <source>
        <dbReference type="EMBL" id="NIZ63096.1"/>
    </source>
</evidence>